<dbReference type="Proteomes" id="UP000280368">
    <property type="component" value="Unassembled WGS sequence"/>
</dbReference>
<comment type="caution">
    <text evidence="1">The sequence shown here is derived from an EMBL/GenBank/DDBJ whole genome shotgun (WGS) entry which is preliminary data.</text>
</comment>
<evidence type="ECO:0000313" key="2">
    <source>
        <dbReference type="Proteomes" id="UP000280368"/>
    </source>
</evidence>
<evidence type="ECO:0000313" key="1">
    <source>
        <dbReference type="EMBL" id="RMA72757.1"/>
    </source>
</evidence>
<organism evidence="1 2">
    <name type="scientific">Flavobacterium weaverense</name>
    <dbReference type="NCBI Taxonomy" id="271156"/>
    <lineage>
        <taxon>Bacteria</taxon>
        <taxon>Pseudomonadati</taxon>
        <taxon>Bacteroidota</taxon>
        <taxon>Flavobacteriia</taxon>
        <taxon>Flavobacteriales</taxon>
        <taxon>Flavobacteriaceae</taxon>
        <taxon>Flavobacterium</taxon>
    </lineage>
</organism>
<reference evidence="1 2" key="1">
    <citation type="submission" date="2018-10" db="EMBL/GenBank/DDBJ databases">
        <title>Genomic Encyclopedia of Archaeal and Bacterial Type Strains, Phase II (KMG-II): from individual species to whole genera.</title>
        <authorList>
            <person name="Goeker M."/>
        </authorList>
    </citation>
    <scope>NUCLEOTIDE SEQUENCE [LARGE SCALE GENOMIC DNA]</scope>
    <source>
        <strain evidence="1 2">DSM 19727</strain>
    </source>
</reference>
<proteinExistence type="predicted"/>
<dbReference type="EMBL" id="REFH01000012">
    <property type="protein sequence ID" value="RMA72757.1"/>
    <property type="molecule type" value="Genomic_DNA"/>
</dbReference>
<keyword evidence="2" id="KW-1185">Reference proteome</keyword>
<protein>
    <submittedName>
        <fullName evidence="1">Uncharacterized protein</fullName>
    </submittedName>
</protein>
<accession>A0A3L9ZKU4</accession>
<gene>
    <name evidence="1" type="ORF">BC961_2822</name>
</gene>
<dbReference type="AlphaFoldDB" id="A0A3L9ZKU4"/>
<sequence length="33" mass="3903">MSFCPKNIKRVKLKTGIAKQEFNFKNLYSKIKV</sequence>
<name>A0A3L9ZKU4_9FLAO</name>